<gene>
    <name evidence="1" type="ORF">ASIM_LOCUS2233</name>
</gene>
<dbReference type="EMBL" id="UYRR01002896">
    <property type="protein sequence ID" value="VDK19762.1"/>
    <property type="molecule type" value="Genomic_DNA"/>
</dbReference>
<proteinExistence type="predicted"/>
<reference evidence="1 2" key="2">
    <citation type="submission" date="2018-11" db="EMBL/GenBank/DDBJ databases">
        <authorList>
            <consortium name="Pathogen Informatics"/>
        </authorList>
    </citation>
    <scope>NUCLEOTIDE SEQUENCE [LARGE SCALE GENOMIC DNA]</scope>
</reference>
<dbReference type="WBParaSite" id="ASIM_0000236801-mRNA-1">
    <property type="protein sequence ID" value="ASIM_0000236801-mRNA-1"/>
    <property type="gene ID" value="ASIM_0000236801"/>
</dbReference>
<evidence type="ECO:0000313" key="3">
    <source>
        <dbReference type="WBParaSite" id="ASIM_0000236801-mRNA-1"/>
    </source>
</evidence>
<organism evidence="3">
    <name type="scientific">Anisakis simplex</name>
    <name type="common">Herring worm</name>
    <dbReference type="NCBI Taxonomy" id="6269"/>
    <lineage>
        <taxon>Eukaryota</taxon>
        <taxon>Metazoa</taxon>
        <taxon>Ecdysozoa</taxon>
        <taxon>Nematoda</taxon>
        <taxon>Chromadorea</taxon>
        <taxon>Rhabditida</taxon>
        <taxon>Spirurina</taxon>
        <taxon>Ascaridomorpha</taxon>
        <taxon>Ascaridoidea</taxon>
        <taxon>Anisakidae</taxon>
        <taxon>Anisakis</taxon>
        <taxon>Anisakis simplex complex</taxon>
    </lineage>
</organism>
<accession>A0A0M3J4A0</accession>
<reference evidence="3" key="1">
    <citation type="submission" date="2017-02" db="UniProtKB">
        <authorList>
            <consortium name="WormBaseParasite"/>
        </authorList>
    </citation>
    <scope>IDENTIFICATION</scope>
</reference>
<protein>
    <submittedName>
        <fullName evidence="3">E3 ubiquitin-protein ligase HUWE1 (inferred by orthology to a human protein)</fullName>
    </submittedName>
</protein>
<dbReference type="OrthoDB" id="423283at2759"/>
<dbReference type="AlphaFoldDB" id="A0A0M3J4A0"/>
<evidence type="ECO:0000313" key="1">
    <source>
        <dbReference type="EMBL" id="VDK19762.1"/>
    </source>
</evidence>
<sequence>MLSWESAVLQAFNSVIKVSSSTQTDDVDEVEMSASGGATTNLITFDVPSEKTSTADEDSVARLVGSVGTECVPAPQKPTTSCPPYLLSLMMMEDCWLRTKSGVTAIGRCQRQLNELMVMLTKVCTSVPPRRRTPEPTGVSPDKNSVLLAEHLLSGYKVALESPPRLNAVSSIVLPYLSGWITNLCAILIDDRRMPYHLMLSAFYRSGCHASFMSLLDKHISLPIHAEFAQEVERFLKNWLSLAENLVNAHAFNHSPHKLARLCDEAKRFPANNYLSLLQQDVLKQMRLLFDVLMASYRNGTANVTLCELTISLYKQLIKGIINSSETTKSSVSAEERNRRGTF</sequence>
<dbReference type="Proteomes" id="UP000267096">
    <property type="component" value="Unassembled WGS sequence"/>
</dbReference>
<keyword evidence="2" id="KW-1185">Reference proteome</keyword>
<evidence type="ECO:0000313" key="2">
    <source>
        <dbReference type="Proteomes" id="UP000267096"/>
    </source>
</evidence>
<name>A0A0M3J4A0_ANISI</name>